<protein>
    <submittedName>
        <fullName evidence="4">TetR/AcrR family transcriptional regulator</fullName>
    </submittedName>
</protein>
<gene>
    <name evidence="4" type="ORF">GCM10023225_34470</name>
</gene>
<evidence type="ECO:0000256" key="2">
    <source>
        <dbReference type="PROSITE-ProRule" id="PRU00335"/>
    </source>
</evidence>
<feature type="DNA-binding region" description="H-T-H motif" evidence="2">
    <location>
        <begin position="9"/>
        <end position="28"/>
    </location>
</feature>
<dbReference type="InterPro" id="IPR041479">
    <property type="entry name" value="TetR_CgmR_C"/>
</dbReference>
<dbReference type="Gene3D" id="1.10.357.10">
    <property type="entry name" value="Tetracycline Repressor, domain 2"/>
    <property type="match status" value="1"/>
</dbReference>
<dbReference type="InterPro" id="IPR036271">
    <property type="entry name" value="Tet_transcr_reg_TetR-rel_C_sf"/>
</dbReference>
<dbReference type="SUPFAM" id="SSF48498">
    <property type="entry name" value="Tetracyclin repressor-like, C-terminal domain"/>
    <property type="match status" value="1"/>
</dbReference>
<evidence type="ECO:0000313" key="5">
    <source>
        <dbReference type="Proteomes" id="UP001501195"/>
    </source>
</evidence>
<dbReference type="SUPFAM" id="SSF46689">
    <property type="entry name" value="Homeodomain-like"/>
    <property type="match status" value="1"/>
</dbReference>
<dbReference type="PANTHER" id="PTHR30055:SF148">
    <property type="entry name" value="TETR-FAMILY TRANSCRIPTIONAL REGULATOR"/>
    <property type="match status" value="1"/>
</dbReference>
<evidence type="ECO:0000259" key="3">
    <source>
        <dbReference type="PROSITE" id="PS50977"/>
    </source>
</evidence>
<dbReference type="EMBL" id="BAABIL010000735">
    <property type="protein sequence ID" value="GAA4661812.1"/>
    <property type="molecule type" value="Genomic_DNA"/>
</dbReference>
<dbReference type="PROSITE" id="PS50977">
    <property type="entry name" value="HTH_TETR_2"/>
    <property type="match status" value="1"/>
</dbReference>
<dbReference type="Pfam" id="PF17937">
    <property type="entry name" value="TetR_C_28"/>
    <property type="match status" value="1"/>
</dbReference>
<dbReference type="Pfam" id="PF00440">
    <property type="entry name" value="TetR_N"/>
    <property type="match status" value="1"/>
</dbReference>
<proteinExistence type="predicted"/>
<dbReference type="InterPro" id="IPR009057">
    <property type="entry name" value="Homeodomain-like_sf"/>
</dbReference>
<evidence type="ECO:0000256" key="1">
    <source>
        <dbReference type="ARBA" id="ARBA00023125"/>
    </source>
</evidence>
<dbReference type="InterPro" id="IPR001647">
    <property type="entry name" value="HTH_TetR"/>
</dbReference>
<accession>A0ABP8VF54</accession>
<organism evidence="4 5">
    <name type="scientific">Kineococcus glutinatus</name>
    <dbReference type="NCBI Taxonomy" id="1070872"/>
    <lineage>
        <taxon>Bacteria</taxon>
        <taxon>Bacillati</taxon>
        <taxon>Actinomycetota</taxon>
        <taxon>Actinomycetes</taxon>
        <taxon>Kineosporiales</taxon>
        <taxon>Kineosporiaceae</taxon>
        <taxon>Kineococcus</taxon>
    </lineage>
</organism>
<comment type="caution">
    <text evidence="4">The sequence shown here is derived from an EMBL/GenBank/DDBJ whole genome shotgun (WGS) entry which is preliminary data.</text>
</comment>
<keyword evidence="1 2" id="KW-0238">DNA-binding</keyword>
<name>A0ABP8VF54_9ACTN</name>
<reference evidence="5" key="1">
    <citation type="journal article" date="2019" name="Int. J. Syst. Evol. Microbiol.">
        <title>The Global Catalogue of Microorganisms (GCM) 10K type strain sequencing project: providing services to taxonomists for standard genome sequencing and annotation.</title>
        <authorList>
            <consortium name="The Broad Institute Genomics Platform"/>
            <consortium name="The Broad Institute Genome Sequencing Center for Infectious Disease"/>
            <person name="Wu L."/>
            <person name="Ma J."/>
        </authorList>
    </citation>
    <scope>NUCLEOTIDE SEQUENCE [LARGE SCALE GENOMIC DNA]</scope>
    <source>
        <strain evidence="5">JCM 18126</strain>
    </source>
</reference>
<dbReference type="PANTHER" id="PTHR30055">
    <property type="entry name" value="HTH-TYPE TRANSCRIPTIONAL REGULATOR RUTR"/>
    <property type="match status" value="1"/>
</dbReference>
<feature type="domain" description="HTH tetR-type" evidence="3">
    <location>
        <begin position="1"/>
        <end position="46"/>
    </location>
</feature>
<dbReference type="Proteomes" id="UP001501195">
    <property type="component" value="Unassembled WGS sequence"/>
</dbReference>
<dbReference type="InterPro" id="IPR050109">
    <property type="entry name" value="HTH-type_TetR-like_transc_reg"/>
</dbReference>
<evidence type="ECO:0000313" key="4">
    <source>
        <dbReference type="EMBL" id="GAA4661812.1"/>
    </source>
</evidence>
<sequence length="174" mass="18218">MASGPGAVTLDAVAAAAGVSKGGLLYHFRSKDALVAGLLERLRLRGAEDVERMRADPAGAVSYYLRTSASALEEGPLHRTMVAALSLAQSSSGPARETLGVLNDAWYALLREEVGDARLARLVQLVGDGMWLAASTGGEPDDVDDIVGLLRAVGHPPQITLRNDSSRPVSSARD</sequence>
<keyword evidence="5" id="KW-1185">Reference proteome</keyword>